<gene>
    <name evidence="2" type="ORF">PPENT_87.1.T0360031</name>
</gene>
<evidence type="ECO:0008006" key="4">
    <source>
        <dbReference type="Google" id="ProtNLM"/>
    </source>
</evidence>
<dbReference type="OrthoDB" id="301108at2759"/>
<evidence type="ECO:0000313" key="3">
    <source>
        <dbReference type="Proteomes" id="UP000689195"/>
    </source>
</evidence>
<dbReference type="EMBL" id="CAJJDO010000036">
    <property type="protein sequence ID" value="CAD8161160.1"/>
    <property type="molecule type" value="Genomic_DNA"/>
</dbReference>
<protein>
    <recommendedName>
        <fullName evidence="4">Transmembrane protein</fullName>
    </recommendedName>
</protein>
<evidence type="ECO:0000313" key="2">
    <source>
        <dbReference type="EMBL" id="CAD8161160.1"/>
    </source>
</evidence>
<dbReference type="AlphaFoldDB" id="A0A8S1U8H8"/>
<keyword evidence="1" id="KW-0812">Transmembrane</keyword>
<keyword evidence="3" id="KW-1185">Reference proteome</keyword>
<evidence type="ECO:0000256" key="1">
    <source>
        <dbReference type="SAM" id="Phobius"/>
    </source>
</evidence>
<dbReference type="Proteomes" id="UP000689195">
    <property type="component" value="Unassembled WGS sequence"/>
</dbReference>
<keyword evidence="1" id="KW-1133">Transmembrane helix</keyword>
<name>A0A8S1U8H8_9CILI</name>
<sequence length="545" mass="64533">MFSKLILWFKDLRMSNQIIIINFFIIIFAVFLVLVTAHVQQAIFFTYIQEVQQALSLKQEKSIVNNISKELRLYIQQKNYQTILNLWHSQQMVYQFIQKQAQYQIKVNQFQDCIEQEEIREDNIIYNSDIICQGLFTKQYDNQAILLNKTLSLLSPFSQIFLGDEQNKISFIDVPNNQIFAQYPRMYKYKNYIPNTRPWYKNHIDQYEINPNQQYYYSPIYTSVRSFMPYFSLTYSLIINSTLFGITSQLQEIYDKKIQSIPMSIFLVNQNGDIILTTMPSISQTNLLITIINQTYTGFNQTDWDLIKKNSNQKTSQETAFYLENKIFNKTVFVNAFNFEKENLTLIVFKNVSYELEMGDKIQDQVDAIKMKMIQEIEIYVGICLFLVLITTRLIKCISAPLLNLIQVINSHVKKIGNNLNSEIFKMAIKSKKQADVYTSLAYSFLGFKDLQTRRSECKNQTCKYIEDLKYNLKYQETDCSKIKQSIQLIHSQEAQEKHYSFQKPFLLRSFSQKQMKVTTDDETSYRLLLINQIFQQLFQKQNHL</sequence>
<keyword evidence="1" id="KW-0472">Membrane</keyword>
<feature type="transmembrane region" description="Helical" evidence="1">
    <location>
        <begin position="20"/>
        <end position="39"/>
    </location>
</feature>
<comment type="caution">
    <text evidence="2">The sequence shown here is derived from an EMBL/GenBank/DDBJ whole genome shotgun (WGS) entry which is preliminary data.</text>
</comment>
<organism evidence="2 3">
    <name type="scientific">Paramecium pentaurelia</name>
    <dbReference type="NCBI Taxonomy" id="43138"/>
    <lineage>
        <taxon>Eukaryota</taxon>
        <taxon>Sar</taxon>
        <taxon>Alveolata</taxon>
        <taxon>Ciliophora</taxon>
        <taxon>Intramacronucleata</taxon>
        <taxon>Oligohymenophorea</taxon>
        <taxon>Peniculida</taxon>
        <taxon>Parameciidae</taxon>
        <taxon>Paramecium</taxon>
    </lineage>
</organism>
<accession>A0A8S1U8H8</accession>
<reference evidence="2" key="1">
    <citation type="submission" date="2021-01" db="EMBL/GenBank/DDBJ databases">
        <authorList>
            <consortium name="Genoscope - CEA"/>
            <person name="William W."/>
        </authorList>
    </citation>
    <scope>NUCLEOTIDE SEQUENCE</scope>
</reference>
<proteinExistence type="predicted"/>